<dbReference type="GeneID" id="7809552"/>
<feature type="transmembrane region" description="Helical" evidence="1">
    <location>
        <begin position="20"/>
        <end position="44"/>
    </location>
</feature>
<reference evidence="2 3" key="1">
    <citation type="journal article" date="2009" name="Proc. Natl. Acad. Sci. U.S.A.">
        <title>Biogeography of the Sulfolobus islandicus pan-genome.</title>
        <authorList>
            <person name="Reno M.L."/>
            <person name="Held N.L."/>
            <person name="Fields C.J."/>
            <person name="Burke P.V."/>
            <person name="Whitaker R.J."/>
        </authorList>
    </citation>
    <scope>NUCLEOTIDE SEQUENCE [LARGE SCALE GENOMIC DNA]</scope>
    <source>
        <strain evidence="3">Y.N.15.51 / Yellowstone #2</strain>
    </source>
</reference>
<dbReference type="HOGENOM" id="CLU_1801783_0_0_2"/>
<sequence length="146" mass="16539">MDLDLSSWDSDLIDGVLVQFFSIFLGIVALGLAYMFFGVPYVIFQPAYSALNLPYPFESILNSIGIFFFIGWFIGFLSMTIVITEKGEIESPAKFFLGSFFIGMVLISLITGLNFINGFVWGLILSVLGVMIMYLIKVFSEYNEWW</sequence>
<dbReference type="KEGG" id="sin:YN1551_0870"/>
<name>C3NF96_SACI1</name>
<dbReference type="EMBL" id="CP001404">
    <property type="protein sequence ID" value="ACP47992.1"/>
    <property type="molecule type" value="Genomic_DNA"/>
</dbReference>
<keyword evidence="1" id="KW-0472">Membrane</keyword>
<organism evidence="2 3">
    <name type="scientific">Saccharolobus islandicus (strain Y.N.15.51 / Yellowstone #2)</name>
    <name type="common">Sulfolobus islandicus</name>
    <dbReference type="NCBI Taxonomy" id="419942"/>
    <lineage>
        <taxon>Archaea</taxon>
        <taxon>Thermoproteota</taxon>
        <taxon>Thermoprotei</taxon>
        <taxon>Sulfolobales</taxon>
        <taxon>Sulfolobaceae</taxon>
        <taxon>Saccharolobus</taxon>
    </lineage>
</organism>
<feature type="transmembrane region" description="Helical" evidence="1">
    <location>
        <begin position="119"/>
        <end position="136"/>
    </location>
</feature>
<evidence type="ECO:0000256" key="1">
    <source>
        <dbReference type="SAM" id="Phobius"/>
    </source>
</evidence>
<protein>
    <submittedName>
        <fullName evidence="2">Uncharacterized protein</fullName>
    </submittedName>
</protein>
<proteinExistence type="predicted"/>
<dbReference type="RefSeq" id="WP_012717250.1">
    <property type="nucleotide sequence ID" value="NC_012623.1"/>
</dbReference>
<feature type="transmembrane region" description="Helical" evidence="1">
    <location>
        <begin position="95"/>
        <end position="113"/>
    </location>
</feature>
<gene>
    <name evidence="2" type="ordered locus">YN1551_0870</name>
</gene>
<dbReference type="AlphaFoldDB" id="C3NF96"/>
<evidence type="ECO:0000313" key="3">
    <source>
        <dbReference type="Proteomes" id="UP000006818"/>
    </source>
</evidence>
<feature type="transmembrane region" description="Helical" evidence="1">
    <location>
        <begin position="64"/>
        <end position="83"/>
    </location>
</feature>
<evidence type="ECO:0000313" key="2">
    <source>
        <dbReference type="EMBL" id="ACP47992.1"/>
    </source>
</evidence>
<dbReference type="Proteomes" id="UP000006818">
    <property type="component" value="Chromosome"/>
</dbReference>
<keyword evidence="1" id="KW-0812">Transmembrane</keyword>
<keyword evidence="1" id="KW-1133">Transmembrane helix</keyword>
<accession>C3NF96</accession>